<dbReference type="Gene3D" id="1.10.510.10">
    <property type="entry name" value="Transferase(Phosphotransferase) domain 1"/>
    <property type="match status" value="1"/>
</dbReference>
<dbReference type="Pfam" id="PF00531">
    <property type="entry name" value="Death"/>
    <property type="match status" value="1"/>
</dbReference>
<dbReference type="PANTHER" id="PTHR24419">
    <property type="entry name" value="INTERLEUKIN-1 RECEPTOR-ASSOCIATED KINASE"/>
    <property type="match status" value="1"/>
</dbReference>
<evidence type="ECO:0000256" key="1">
    <source>
        <dbReference type="ARBA" id="ARBA00008718"/>
    </source>
</evidence>
<sequence length="676" mass="74563">MSCYIYQLPAWVLDDLCRNMDALSEWDWMQFGTALGFCSSHDITLPRSVGASYVITDLTQLRKIKSMERVQGVSITRELLWWWSMRQATVQQLLDLLCHLELYRAAQIILNWKSVPEIKSSIPDFLDAVKPGKPLAASVRNTDDEQETEQPMRPATFPGPGPAPARASPWGPAEDAPPSINTDLPASSDSKDFSTSIPKQETLLSLADDTLFWSEVDVVQATDNFNPNHKISEGTFADIYRGQRLGTPFIFKKLREVPCSGPGSIEKFFQAEVQICRRCCHPNVLPLLGLCTGEQFYSLIYPYMANGSLQDRLQGQGGLDPLPWPQRAIICSGLLHAVEHLHGLEIIHGNVKSSNVLLDQNFTPKLAHSMAHWCPVNKKSKYTTMKTRLFQASTAYLPEDFIRVGQLTKRVDIFGCGIVRASFSAQIWACTHLSFPWLLCKHIVLAEVLTGIPAMDNNRSPVYLKDLLLSEIASSTTRLCSSKTDVEKVMAKEICQNYLEKRAGKLPEACAEALAMAACLCLRRRNASLAEVCGSVAAVEEQLRGQETSLPWSGLSECTGSSSNTPEETDDVDNSSFEGSCCVREAPWAGAAYSPPPPADGESELPAGGAVEADSSSEARASAEPPQDGEKHGSPSSLKATETSWKIEINEAKKKLMENIRLYKEEKLDSIELFGP</sequence>
<evidence type="ECO:0000256" key="2">
    <source>
        <dbReference type="SAM" id="MobiDB-lite"/>
    </source>
</evidence>
<evidence type="ECO:0000313" key="4">
    <source>
        <dbReference type="EMBL" id="TKC45216.1"/>
    </source>
</evidence>
<dbReference type="Pfam" id="PF00069">
    <property type="entry name" value="Pkinase"/>
    <property type="match status" value="1"/>
</dbReference>
<gene>
    <name evidence="4" type="ORF">EI555_017528</name>
</gene>
<protein>
    <recommendedName>
        <fullName evidence="3">Protein kinase domain-containing protein</fullName>
    </recommendedName>
</protein>
<evidence type="ECO:0000313" key="5">
    <source>
        <dbReference type="Proteomes" id="UP000308365"/>
    </source>
</evidence>
<dbReference type="GO" id="GO:0005634">
    <property type="term" value="C:nucleus"/>
    <property type="evidence" value="ECO:0007669"/>
    <property type="project" value="TreeGrafter"/>
</dbReference>
<feature type="compositionally biased region" description="Polar residues" evidence="2">
    <location>
        <begin position="634"/>
        <end position="644"/>
    </location>
</feature>
<dbReference type="GO" id="GO:0070498">
    <property type="term" value="P:interleukin-1-mediated signaling pathway"/>
    <property type="evidence" value="ECO:0007669"/>
    <property type="project" value="TreeGrafter"/>
</dbReference>
<dbReference type="InterPro" id="IPR011009">
    <property type="entry name" value="Kinase-like_dom_sf"/>
</dbReference>
<dbReference type="GO" id="GO:0004672">
    <property type="term" value="F:protein kinase activity"/>
    <property type="evidence" value="ECO:0007669"/>
    <property type="project" value="InterPro"/>
</dbReference>
<feature type="compositionally biased region" description="Polar residues" evidence="2">
    <location>
        <begin position="550"/>
        <end position="566"/>
    </location>
</feature>
<dbReference type="SUPFAM" id="SSF56112">
    <property type="entry name" value="Protein kinase-like (PK-like)"/>
    <property type="match status" value="1"/>
</dbReference>
<dbReference type="PANTHER" id="PTHR24419:SF2">
    <property type="entry name" value="INTERLEUKIN-1 RECEPTOR-ASSOCIATED KINASE-LIKE 2"/>
    <property type="match status" value="1"/>
</dbReference>
<dbReference type="GO" id="GO:0005886">
    <property type="term" value="C:plasma membrane"/>
    <property type="evidence" value="ECO:0007669"/>
    <property type="project" value="TreeGrafter"/>
</dbReference>
<feature type="region of interest" description="Disordered" evidence="2">
    <location>
        <begin position="592"/>
        <end position="644"/>
    </location>
</feature>
<name>A0A4U1F913_MONMO</name>
<dbReference type="Proteomes" id="UP000308365">
    <property type="component" value="Unassembled WGS sequence"/>
</dbReference>
<dbReference type="GO" id="GO:0035556">
    <property type="term" value="P:intracellular signal transduction"/>
    <property type="evidence" value="ECO:0007669"/>
    <property type="project" value="TreeGrafter"/>
</dbReference>
<feature type="compositionally biased region" description="Low complexity" evidence="2">
    <location>
        <begin position="612"/>
        <end position="624"/>
    </location>
</feature>
<dbReference type="GO" id="GO:0005737">
    <property type="term" value="C:cytoplasm"/>
    <property type="evidence" value="ECO:0007669"/>
    <property type="project" value="TreeGrafter"/>
</dbReference>
<feature type="compositionally biased region" description="Low complexity" evidence="2">
    <location>
        <begin position="164"/>
        <end position="173"/>
    </location>
</feature>
<dbReference type="PROSITE" id="PS50011">
    <property type="entry name" value="PROTEIN_KINASE_DOM"/>
    <property type="match status" value="1"/>
</dbReference>
<dbReference type="GO" id="GO:0008063">
    <property type="term" value="P:Toll signaling pathway"/>
    <property type="evidence" value="ECO:0007669"/>
    <property type="project" value="TreeGrafter"/>
</dbReference>
<comment type="caution">
    <text evidence="4">The sequence shown here is derived from an EMBL/GenBank/DDBJ whole genome shotgun (WGS) entry which is preliminary data.</text>
</comment>
<dbReference type="AlphaFoldDB" id="A0A4U1F913"/>
<feature type="region of interest" description="Disordered" evidence="2">
    <location>
        <begin position="550"/>
        <end position="576"/>
    </location>
</feature>
<dbReference type="Gene3D" id="3.30.200.20">
    <property type="entry name" value="Phosphorylase Kinase, domain 1"/>
    <property type="match status" value="1"/>
</dbReference>
<accession>A0A4U1F913</accession>
<dbReference type="EMBL" id="RWIC01000342">
    <property type="protein sequence ID" value="TKC45216.1"/>
    <property type="molecule type" value="Genomic_DNA"/>
</dbReference>
<organism evidence="4 5">
    <name type="scientific">Monodon monoceros</name>
    <name type="common">Narwhal</name>
    <name type="synonym">Ceratodon monodon</name>
    <dbReference type="NCBI Taxonomy" id="40151"/>
    <lineage>
        <taxon>Eukaryota</taxon>
        <taxon>Metazoa</taxon>
        <taxon>Chordata</taxon>
        <taxon>Craniata</taxon>
        <taxon>Vertebrata</taxon>
        <taxon>Euteleostomi</taxon>
        <taxon>Mammalia</taxon>
        <taxon>Eutheria</taxon>
        <taxon>Laurasiatheria</taxon>
        <taxon>Artiodactyla</taxon>
        <taxon>Whippomorpha</taxon>
        <taxon>Cetacea</taxon>
        <taxon>Odontoceti</taxon>
        <taxon>Monodontidae</taxon>
        <taxon>Monodon</taxon>
    </lineage>
</organism>
<dbReference type="FunFam" id="3.30.200.20:FF:000412">
    <property type="entry name" value="interleukin-1 receptor-associated kinase-like 2"/>
    <property type="match status" value="1"/>
</dbReference>
<dbReference type="GO" id="GO:0071222">
    <property type="term" value="P:cellular response to lipopolysaccharide"/>
    <property type="evidence" value="ECO:0007669"/>
    <property type="project" value="TreeGrafter"/>
</dbReference>
<evidence type="ECO:0000259" key="3">
    <source>
        <dbReference type="PROSITE" id="PS50011"/>
    </source>
</evidence>
<feature type="compositionally biased region" description="Polar residues" evidence="2">
    <location>
        <begin position="179"/>
        <end position="194"/>
    </location>
</feature>
<dbReference type="Gene3D" id="1.10.533.10">
    <property type="entry name" value="Death Domain, Fas"/>
    <property type="match status" value="2"/>
</dbReference>
<dbReference type="GO" id="GO:0005524">
    <property type="term" value="F:ATP binding"/>
    <property type="evidence" value="ECO:0007669"/>
    <property type="project" value="InterPro"/>
</dbReference>
<reference evidence="5" key="1">
    <citation type="journal article" date="2019" name="IScience">
        <title>Narwhal Genome Reveals Long-Term Low Genetic Diversity despite Current Large Abundance Size.</title>
        <authorList>
            <person name="Westbury M.V."/>
            <person name="Petersen B."/>
            <person name="Garde E."/>
            <person name="Heide-Jorgensen M.P."/>
            <person name="Lorenzen E.D."/>
        </authorList>
    </citation>
    <scope>NUCLEOTIDE SEQUENCE [LARGE SCALE GENOMIC DNA]</scope>
</reference>
<dbReference type="SUPFAM" id="SSF47986">
    <property type="entry name" value="DEATH domain"/>
    <property type="match status" value="1"/>
</dbReference>
<feature type="region of interest" description="Disordered" evidence="2">
    <location>
        <begin position="139"/>
        <end position="194"/>
    </location>
</feature>
<feature type="domain" description="Protein kinase" evidence="3">
    <location>
        <begin position="225"/>
        <end position="499"/>
    </location>
</feature>
<proteinExistence type="inferred from homology"/>
<dbReference type="InterPro" id="IPR000719">
    <property type="entry name" value="Prot_kinase_dom"/>
</dbReference>
<comment type="similarity">
    <text evidence="1">Belongs to the protein kinase superfamily. TKL Ser/Thr protein kinase family. Pelle subfamily.</text>
</comment>
<dbReference type="FunFam" id="1.10.533.10:FF:000030">
    <property type="entry name" value="Interleukin-1 receptor-associated kinase-like 2"/>
    <property type="match status" value="1"/>
</dbReference>
<dbReference type="InterPro" id="IPR011029">
    <property type="entry name" value="DEATH-like_dom_sf"/>
</dbReference>
<dbReference type="InterPro" id="IPR000488">
    <property type="entry name" value="Death_dom"/>
</dbReference>